<evidence type="ECO:0000256" key="1">
    <source>
        <dbReference type="SAM" id="Phobius"/>
    </source>
</evidence>
<sequence>MSSSQTLPKYVSIVSTNRWIISKVSSSLSTSGVTPTIKYRLAYRLYTTLWSLYSMMLHILGFLANIVGVKSFTIFAFSPADIAVYHFFNLIFPCLETSNKYFNCVILCTCVSVYNLLQDRSCFWLKLLL</sequence>
<feature type="transmembrane region" description="Helical" evidence="1">
    <location>
        <begin position="72"/>
        <end position="92"/>
    </location>
</feature>
<keyword evidence="1" id="KW-0812">Transmembrane</keyword>
<protein>
    <submittedName>
        <fullName evidence="2">EC1118_1L7_0111p</fullName>
    </submittedName>
</protein>
<dbReference type="EMBL" id="FN393080">
    <property type="protein sequence ID" value="CAY81410.1"/>
    <property type="molecule type" value="Genomic_DNA"/>
</dbReference>
<keyword evidence="1" id="KW-0472">Membrane</keyword>
<feature type="transmembrane region" description="Helical" evidence="1">
    <location>
        <begin position="45"/>
        <end position="66"/>
    </location>
</feature>
<name>C8ZDE4_YEAS8</name>
<proteinExistence type="predicted"/>
<dbReference type="AlphaFoldDB" id="C8ZDE4"/>
<dbReference type="HOGENOM" id="CLU_1950504_0_0_1"/>
<organism evidence="2">
    <name type="scientific">Saccharomyces cerevisiae (strain Lalvin EC1118 / Prise de mousse)</name>
    <name type="common">Baker's yeast</name>
    <dbReference type="NCBI Taxonomy" id="643680"/>
    <lineage>
        <taxon>Eukaryota</taxon>
        <taxon>Fungi</taxon>
        <taxon>Dikarya</taxon>
        <taxon>Ascomycota</taxon>
        <taxon>Saccharomycotina</taxon>
        <taxon>Saccharomycetes</taxon>
        <taxon>Saccharomycetales</taxon>
        <taxon>Saccharomycetaceae</taxon>
        <taxon>Saccharomyces</taxon>
    </lineage>
</organism>
<accession>C8ZDE4</accession>
<keyword evidence="1" id="KW-1133">Transmembrane helix</keyword>
<gene>
    <name evidence="2" type="ORF">EC1118_1L7_0111g</name>
</gene>
<reference evidence="2" key="1">
    <citation type="journal article" date="2009" name="Proc. Natl. Acad. Sci. U.S.A.">
        <title>Eukaryote-to-eukaryote gene transfer events revealed by the genome sequence of the wine yeast Saccharomyces cerevisiae EC1118.</title>
        <authorList>
            <person name="Novo M."/>
            <person name="Bigey F."/>
            <person name="Beyne E."/>
            <person name="Galeote V."/>
            <person name="Gavory F."/>
            <person name="Mallet S."/>
            <person name="Cambot B."/>
            <person name="Legras J.L."/>
            <person name="Wincker P."/>
            <person name="Casaregola S."/>
            <person name="Dequin S."/>
        </authorList>
    </citation>
    <scope>NUCLEOTIDE SEQUENCE [LARGE SCALE GENOMIC DNA]</scope>
    <source>
        <strain evidence="2">Lalvin EC1118</strain>
        <strain>Lalvin EC1118 / Prise de mousse</strain>
    </source>
</reference>
<evidence type="ECO:0000313" key="2">
    <source>
        <dbReference type="EMBL" id="CAY81410.1"/>
    </source>
</evidence>
<feature type="transmembrane region" description="Helical" evidence="1">
    <location>
        <begin position="101"/>
        <end position="117"/>
    </location>
</feature>